<reference evidence="3" key="1">
    <citation type="submission" date="2016-11" db="UniProtKB">
        <authorList>
            <consortium name="WormBaseParasite"/>
        </authorList>
    </citation>
    <scope>IDENTIFICATION</scope>
</reference>
<accession>A0A1I7Z0M9</accession>
<feature type="region of interest" description="Disordered" evidence="1">
    <location>
        <begin position="28"/>
        <end position="47"/>
    </location>
</feature>
<name>A0A1I7Z0M9_9BILA</name>
<dbReference type="WBParaSite" id="L893_g21726.t1">
    <property type="protein sequence ID" value="L893_g21726.t1"/>
    <property type="gene ID" value="L893_g21726"/>
</dbReference>
<evidence type="ECO:0000313" key="2">
    <source>
        <dbReference type="Proteomes" id="UP000095287"/>
    </source>
</evidence>
<keyword evidence="2" id="KW-1185">Reference proteome</keyword>
<dbReference type="Proteomes" id="UP000095287">
    <property type="component" value="Unplaced"/>
</dbReference>
<evidence type="ECO:0000313" key="3">
    <source>
        <dbReference type="WBParaSite" id="L893_g21726.t1"/>
    </source>
</evidence>
<evidence type="ECO:0000256" key="1">
    <source>
        <dbReference type="SAM" id="MobiDB-lite"/>
    </source>
</evidence>
<organism evidence="2 3">
    <name type="scientific">Steinernema glaseri</name>
    <dbReference type="NCBI Taxonomy" id="37863"/>
    <lineage>
        <taxon>Eukaryota</taxon>
        <taxon>Metazoa</taxon>
        <taxon>Ecdysozoa</taxon>
        <taxon>Nematoda</taxon>
        <taxon>Chromadorea</taxon>
        <taxon>Rhabditida</taxon>
        <taxon>Tylenchina</taxon>
        <taxon>Panagrolaimomorpha</taxon>
        <taxon>Strongyloidoidea</taxon>
        <taxon>Steinernematidae</taxon>
        <taxon>Steinernema</taxon>
    </lineage>
</organism>
<proteinExistence type="predicted"/>
<sequence length="94" mass="10512">MRGFRAERAALHRDLVNQHVVNMVNNMGRDVPDVQPARPVERPPSYTAVVGSGNYRVTMRRASQSTTESLVETAPPSYSQILVRKELKSESSTE</sequence>
<protein>
    <submittedName>
        <fullName evidence="3">Uncharacterized protein</fullName>
    </submittedName>
</protein>
<dbReference type="AlphaFoldDB" id="A0A1I7Z0M9"/>